<keyword evidence="2" id="KW-1133">Transmembrane helix</keyword>
<dbReference type="EMBL" id="CACVKT020000740">
    <property type="protein sequence ID" value="CAC5362337.1"/>
    <property type="molecule type" value="Genomic_DNA"/>
</dbReference>
<name>A0A6J8A677_MYTCO</name>
<feature type="compositionally biased region" description="Basic residues" evidence="1">
    <location>
        <begin position="139"/>
        <end position="165"/>
    </location>
</feature>
<dbReference type="OrthoDB" id="10024128at2759"/>
<gene>
    <name evidence="3" type="ORF">MCOR_4128</name>
</gene>
<sequence>MRDSTHLAACMGMESHLVKIENKWIDNWLWTKRPSGQRKNQDNNVTINRQRTNYVRRSDRMKLQIAVLCFVFIALASAKRHRRGKDKLMGCRFDVSVSECNQETNMVTKTFTVTAGDPKTCQPESIAYSCELHEKLMRWKQKRQDKKKSKNHKRKEWKNKRRQNRRERLSI</sequence>
<evidence type="ECO:0000313" key="3">
    <source>
        <dbReference type="EMBL" id="CAC5362337.1"/>
    </source>
</evidence>
<evidence type="ECO:0008006" key="5">
    <source>
        <dbReference type="Google" id="ProtNLM"/>
    </source>
</evidence>
<evidence type="ECO:0000256" key="1">
    <source>
        <dbReference type="SAM" id="MobiDB-lite"/>
    </source>
</evidence>
<protein>
    <recommendedName>
        <fullName evidence="5">Pleiotrophin/Midkine C-terminal domain-containing protein</fullName>
    </recommendedName>
</protein>
<keyword evidence="2" id="KW-0812">Transmembrane</keyword>
<keyword evidence="2" id="KW-0472">Membrane</keyword>
<evidence type="ECO:0000256" key="2">
    <source>
        <dbReference type="SAM" id="Phobius"/>
    </source>
</evidence>
<feature type="transmembrane region" description="Helical" evidence="2">
    <location>
        <begin position="61"/>
        <end position="78"/>
    </location>
</feature>
<organism evidence="3 4">
    <name type="scientific">Mytilus coruscus</name>
    <name type="common">Sea mussel</name>
    <dbReference type="NCBI Taxonomy" id="42192"/>
    <lineage>
        <taxon>Eukaryota</taxon>
        <taxon>Metazoa</taxon>
        <taxon>Spiralia</taxon>
        <taxon>Lophotrochozoa</taxon>
        <taxon>Mollusca</taxon>
        <taxon>Bivalvia</taxon>
        <taxon>Autobranchia</taxon>
        <taxon>Pteriomorphia</taxon>
        <taxon>Mytilida</taxon>
        <taxon>Mytiloidea</taxon>
        <taxon>Mytilidae</taxon>
        <taxon>Mytilinae</taxon>
        <taxon>Mytilus</taxon>
    </lineage>
</organism>
<reference evidence="3 4" key="1">
    <citation type="submission" date="2020-06" db="EMBL/GenBank/DDBJ databases">
        <authorList>
            <person name="Li R."/>
            <person name="Bekaert M."/>
        </authorList>
    </citation>
    <scope>NUCLEOTIDE SEQUENCE [LARGE SCALE GENOMIC DNA]</scope>
    <source>
        <strain evidence="4">wild</strain>
    </source>
</reference>
<keyword evidence="4" id="KW-1185">Reference proteome</keyword>
<feature type="region of interest" description="Disordered" evidence="1">
    <location>
        <begin position="139"/>
        <end position="171"/>
    </location>
</feature>
<proteinExistence type="predicted"/>
<evidence type="ECO:0000313" key="4">
    <source>
        <dbReference type="Proteomes" id="UP000507470"/>
    </source>
</evidence>
<dbReference type="AlphaFoldDB" id="A0A6J8A677"/>
<dbReference type="Proteomes" id="UP000507470">
    <property type="component" value="Unassembled WGS sequence"/>
</dbReference>
<accession>A0A6J8A677</accession>